<keyword evidence="10" id="KW-1015">Disulfide bond</keyword>
<comment type="subunit">
    <text evidence="3">Interacts with LRP2; LRP2 mediates APOM renal uptake and subsequent lysosomal degradation.</text>
</comment>
<dbReference type="InterPro" id="IPR022272">
    <property type="entry name" value="Lipocalin_CS"/>
</dbReference>
<feature type="compositionally biased region" description="Basic and acidic residues" evidence="12">
    <location>
        <begin position="210"/>
        <end position="225"/>
    </location>
</feature>
<evidence type="ECO:0000256" key="7">
    <source>
        <dbReference type="ARBA" id="ARBA00022729"/>
    </source>
</evidence>
<name>A0A9Q0XKS6_9SAUR</name>
<dbReference type="GO" id="GO:0005543">
    <property type="term" value="F:phospholipid binding"/>
    <property type="evidence" value="ECO:0007669"/>
    <property type="project" value="TreeGrafter"/>
</dbReference>
<evidence type="ECO:0000256" key="3">
    <source>
        <dbReference type="ARBA" id="ARBA00011559"/>
    </source>
</evidence>
<keyword evidence="15" id="KW-1185">Reference proteome</keyword>
<gene>
    <name evidence="14" type="ORF">JRQ81_003528</name>
</gene>
<proteinExistence type="inferred from homology"/>
<evidence type="ECO:0000256" key="8">
    <source>
        <dbReference type="ARBA" id="ARBA00022850"/>
    </source>
</evidence>
<dbReference type="GO" id="GO:0034380">
    <property type="term" value="P:high-density lipoprotein particle assembly"/>
    <property type="evidence" value="ECO:0007669"/>
    <property type="project" value="TreeGrafter"/>
</dbReference>
<dbReference type="Gene3D" id="2.40.128.20">
    <property type="match status" value="1"/>
</dbReference>
<dbReference type="GO" id="GO:0034362">
    <property type="term" value="C:low-density lipoprotein particle"/>
    <property type="evidence" value="ECO:0007669"/>
    <property type="project" value="TreeGrafter"/>
</dbReference>
<evidence type="ECO:0000256" key="5">
    <source>
        <dbReference type="ARBA" id="ARBA00022448"/>
    </source>
</evidence>
<keyword evidence="6" id="KW-0964">Secreted</keyword>
<organism evidence="14 15">
    <name type="scientific">Phrynocephalus forsythii</name>
    <dbReference type="NCBI Taxonomy" id="171643"/>
    <lineage>
        <taxon>Eukaryota</taxon>
        <taxon>Metazoa</taxon>
        <taxon>Chordata</taxon>
        <taxon>Craniata</taxon>
        <taxon>Vertebrata</taxon>
        <taxon>Euteleostomi</taxon>
        <taxon>Lepidosauria</taxon>
        <taxon>Squamata</taxon>
        <taxon>Bifurcata</taxon>
        <taxon>Unidentata</taxon>
        <taxon>Episquamata</taxon>
        <taxon>Toxicofera</taxon>
        <taxon>Iguania</taxon>
        <taxon>Acrodonta</taxon>
        <taxon>Agamidae</taxon>
        <taxon>Agaminae</taxon>
        <taxon>Phrynocephalus</taxon>
    </lineage>
</organism>
<evidence type="ECO:0000313" key="15">
    <source>
        <dbReference type="Proteomes" id="UP001142489"/>
    </source>
</evidence>
<dbReference type="GO" id="GO:0034364">
    <property type="term" value="C:high-density lipoprotein particle"/>
    <property type="evidence" value="ECO:0007669"/>
    <property type="project" value="UniProtKB-KW"/>
</dbReference>
<keyword evidence="5" id="KW-0813">Transport</keyword>
<dbReference type="Pfam" id="PF11032">
    <property type="entry name" value="ApoM"/>
    <property type="match status" value="1"/>
</dbReference>
<evidence type="ECO:0000256" key="9">
    <source>
        <dbReference type="ARBA" id="ARBA00023055"/>
    </source>
</evidence>
<dbReference type="PROSITE" id="PS00213">
    <property type="entry name" value="LIPOCALIN"/>
    <property type="match status" value="1"/>
</dbReference>
<dbReference type="OrthoDB" id="9944312at2759"/>
<dbReference type="GO" id="GO:0034384">
    <property type="term" value="P:high-density lipoprotein particle clearance"/>
    <property type="evidence" value="ECO:0007669"/>
    <property type="project" value="TreeGrafter"/>
</dbReference>
<evidence type="ECO:0000313" key="14">
    <source>
        <dbReference type="EMBL" id="KAJ7317366.1"/>
    </source>
</evidence>
<keyword evidence="7 13" id="KW-0732">Signal</keyword>
<evidence type="ECO:0000256" key="12">
    <source>
        <dbReference type="SAM" id="MobiDB-lite"/>
    </source>
</evidence>
<dbReference type="PANTHER" id="PTHR32028">
    <property type="entry name" value="APOLIPOPROTEIN M"/>
    <property type="match status" value="1"/>
</dbReference>
<evidence type="ECO:0000256" key="11">
    <source>
        <dbReference type="ARBA" id="ARBA00025553"/>
    </source>
</evidence>
<dbReference type="AlphaFoldDB" id="A0A9Q0XKS6"/>
<reference evidence="14" key="1">
    <citation type="journal article" date="2023" name="DNA Res.">
        <title>Chromosome-level genome assembly of Phrynocephalus forsythii using third-generation DNA sequencing and Hi-C analysis.</title>
        <authorList>
            <person name="Qi Y."/>
            <person name="Zhao W."/>
            <person name="Zhao Y."/>
            <person name="Niu C."/>
            <person name="Cao S."/>
            <person name="Zhang Y."/>
        </authorList>
    </citation>
    <scope>NUCLEOTIDE SEQUENCE</scope>
    <source>
        <tissue evidence="14">Muscle</tissue>
    </source>
</reference>
<comment type="subcellular location">
    <subcellularLocation>
        <location evidence="1">Secreted</location>
    </subcellularLocation>
</comment>
<evidence type="ECO:0000256" key="13">
    <source>
        <dbReference type="SAM" id="SignalP"/>
    </source>
</evidence>
<feature type="signal peptide" evidence="13">
    <location>
        <begin position="1"/>
        <end position="19"/>
    </location>
</feature>
<evidence type="ECO:0000256" key="10">
    <source>
        <dbReference type="ARBA" id="ARBA00023157"/>
    </source>
</evidence>
<feature type="chain" id="PRO_5040165574" description="Apolipoprotein M" evidence="13">
    <location>
        <begin position="20"/>
        <end position="234"/>
    </location>
</feature>
<dbReference type="InterPro" id="IPR012674">
    <property type="entry name" value="Calycin"/>
</dbReference>
<dbReference type="GO" id="GO:0034375">
    <property type="term" value="P:high-density lipoprotein particle remodeling"/>
    <property type="evidence" value="ECO:0007669"/>
    <property type="project" value="TreeGrafter"/>
</dbReference>
<comment type="similarity">
    <text evidence="2">Belongs to the calycin superfamily. Lipocalin family. Highly divergent.</text>
</comment>
<evidence type="ECO:0000256" key="2">
    <source>
        <dbReference type="ARBA" id="ARBA00007071"/>
    </source>
</evidence>
<sequence>MMEGPWCYLVYLYGVFVDALSVCDGPVKLHASELNRDQYLGRWFFIAAASSSPSSLATFTGIDSTLFRMTQSDSLERLQLQAAIRLKTGQCVPKSWVYLLKEQNADLGTEGRPHMRTELFSAKCPDSIIVQEKDQDYQRILLYSRVLYPAEDCIEDFKDKAYCLNMDEFLLIPRTQSRYLWMPWNFSIFDSSTALFEVLVNSKKPNIEGSDSKQHGNRREPRSTQKEPSFTMSN</sequence>
<protein>
    <recommendedName>
        <fullName evidence="4">Apolipoprotein M</fullName>
    </recommendedName>
</protein>
<dbReference type="GO" id="GO:0005319">
    <property type="term" value="F:lipid transporter activity"/>
    <property type="evidence" value="ECO:0007669"/>
    <property type="project" value="TreeGrafter"/>
</dbReference>
<dbReference type="EMBL" id="JAPFRF010000011">
    <property type="protein sequence ID" value="KAJ7317366.1"/>
    <property type="molecule type" value="Genomic_DNA"/>
</dbReference>
<keyword evidence="8" id="KW-0345">HDL</keyword>
<evidence type="ECO:0000256" key="4">
    <source>
        <dbReference type="ARBA" id="ARBA00019937"/>
    </source>
</evidence>
<accession>A0A9Q0XKS6</accession>
<dbReference type="SUPFAM" id="SSF50814">
    <property type="entry name" value="Lipocalins"/>
    <property type="match status" value="1"/>
</dbReference>
<dbReference type="GO" id="GO:0033344">
    <property type="term" value="P:cholesterol efflux"/>
    <property type="evidence" value="ECO:0007669"/>
    <property type="project" value="TreeGrafter"/>
</dbReference>
<evidence type="ECO:0000256" key="6">
    <source>
        <dbReference type="ARBA" id="ARBA00022525"/>
    </source>
</evidence>
<dbReference type="GO" id="GO:0034361">
    <property type="term" value="C:very-low-density lipoprotein particle"/>
    <property type="evidence" value="ECO:0007669"/>
    <property type="project" value="TreeGrafter"/>
</dbReference>
<dbReference type="PANTHER" id="PTHR32028:SF1">
    <property type="entry name" value="APOLIPOPROTEIN M"/>
    <property type="match status" value="1"/>
</dbReference>
<evidence type="ECO:0000256" key="1">
    <source>
        <dbReference type="ARBA" id="ARBA00004613"/>
    </source>
</evidence>
<dbReference type="Proteomes" id="UP001142489">
    <property type="component" value="Unassembled WGS sequence"/>
</dbReference>
<comment type="function">
    <text evidence="11">Probably involved in lipid transport. Can bind sphingosine-1-phosphate, myristic acid, palmitic acid and stearic acid, retinol, all-trans-retinoic acid and 9-cis-retinoic acid.</text>
</comment>
<keyword evidence="9" id="KW-0445">Lipid transport</keyword>
<dbReference type="InterPro" id="IPR022734">
    <property type="entry name" value="ApoM"/>
</dbReference>
<feature type="region of interest" description="Disordered" evidence="12">
    <location>
        <begin position="206"/>
        <end position="234"/>
    </location>
</feature>
<comment type="caution">
    <text evidence="14">The sequence shown here is derived from an EMBL/GenBank/DDBJ whole genome shotgun (WGS) entry which is preliminary data.</text>
</comment>